<gene>
    <name evidence="2" type="ORF">O181_133276</name>
</gene>
<dbReference type="AlphaFoldDB" id="A0A9Q3L7Q5"/>
<protein>
    <recommendedName>
        <fullName evidence="1">Tf2-1-like SH3-like domain-containing protein</fullName>
    </recommendedName>
</protein>
<dbReference type="Proteomes" id="UP000765509">
    <property type="component" value="Unassembled WGS sequence"/>
</dbReference>
<comment type="caution">
    <text evidence="2">The sequence shown here is derived from an EMBL/GenBank/DDBJ whole genome shotgun (WGS) entry which is preliminary data.</text>
</comment>
<evidence type="ECO:0000259" key="1">
    <source>
        <dbReference type="Pfam" id="PF24626"/>
    </source>
</evidence>
<name>A0A9Q3L7Q5_9BASI</name>
<feature type="domain" description="Tf2-1-like SH3-like" evidence="1">
    <location>
        <begin position="37"/>
        <end position="97"/>
    </location>
</feature>
<organism evidence="2 3">
    <name type="scientific">Austropuccinia psidii MF-1</name>
    <dbReference type="NCBI Taxonomy" id="1389203"/>
    <lineage>
        <taxon>Eukaryota</taxon>
        <taxon>Fungi</taxon>
        <taxon>Dikarya</taxon>
        <taxon>Basidiomycota</taxon>
        <taxon>Pucciniomycotina</taxon>
        <taxon>Pucciniomycetes</taxon>
        <taxon>Pucciniales</taxon>
        <taxon>Sphaerophragmiaceae</taxon>
        <taxon>Austropuccinia</taxon>
    </lineage>
</organism>
<accession>A0A9Q3L7Q5</accession>
<dbReference type="EMBL" id="AVOT02155277">
    <property type="protein sequence ID" value="MBW0593561.1"/>
    <property type="molecule type" value="Genomic_DNA"/>
</dbReference>
<dbReference type="Pfam" id="PF24626">
    <property type="entry name" value="SH3_Tf2-1"/>
    <property type="match status" value="1"/>
</dbReference>
<evidence type="ECO:0000313" key="2">
    <source>
        <dbReference type="EMBL" id="MBW0593561.1"/>
    </source>
</evidence>
<evidence type="ECO:0000313" key="3">
    <source>
        <dbReference type="Proteomes" id="UP000765509"/>
    </source>
</evidence>
<dbReference type="InterPro" id="IPR056924">
    <property type="entry name" value="SH3_Tf2-1"/>
</dbReference>
<proteinExistence type="predicted"/>
<keyword evidence="3" id="KW-1185">Reference proteome</keyword>
<dbReference type="OrthoDB" id="413122at2759"/>
<sequence>MLDKARKHAARCMEDSFAYAKDKWNKSHATPDFKIKDLILVSTTNFNKIKGCKKLKNFLAGPFVIKDLHGENSIEVELSEQLSNKHHTFPVSVIKTYKSGDTEKFPLRNKVSHHIPPVESSGIKKITKCHRGFWTEKQEWPGTQQ</sequence>
<reference evidence="2" key="1">
    <citation type="submission" date="2021-03" db="EMBL/GenBank/DDBJ databases">
        <title>Draft genome sequence of rust myrtle Austropuccinia psidii MF-1, a brazilian biotype.</title>
        <authorList>
            <person name="Quecine M.C."/>
            <person name="Pachon D.M.R."/>
            <person name="Bonatelli M.L."/>
            <person name="Correr F.H."/>
            <person name="Franceschini L.M."/>
            <person name="Leite T.F."/>
            <person name="Margarido G.R.A."/>
            <person name="Almeida C.A."/>
            <person name="Ferrarezi J.A."/>
            <person name="Labate C.A."/>
        </authorList>
    </citation>
    <scope>NUCLEOTIDE SEQUENCE</scope>
    <source>
        <strain evidence="2">MF-1</strain>
    </source>
</reference>